<dbReference type="SUPFAM" id="SSF50156">
    <property type="entry name" value="PDZ domain-like"/>
    <property type="match status" value="1"/>
</dbReference>
<keyword evidence="3" id="KW-0378">Hydrolase</keyword>
<dbReference type="HOGENOM" id="CLU_740819_0_0_11"/>
<protein>
    <submittedName>
        <fullName evidence="6">Trypsin</fullName>
    </submittedName>
</protein>
<dbReference type="InterPro" id="IPR001940">
    <property type="entry name" value="Peptidase_S1C"/>
</dbReference>
<keyword evidence="4" id="KW-0812">Transmembrane</keyword>
<evidence type="ECO:0000256" key="4">
    <source>
        <dbReference type="SAM" id="Phobius"/>
    </source>
</evidence>
<dbReference type="eggNOG" id="COG0265">
    <property type="taxonomic scope" value="Bacteria"/>
</dbReference>
<dbReference type="PRINTS" id="PR00834">
    <property type="entry name" value="PROTEASES2C"/>
</dbReference>
<dbReference type="Proteomes" id="UP000003111">
    <property type="component" value="Unassembled WGS sequence"/>
</dbReference>
<accession>E2S904</accession>
<dbReference type="AlphaFoldDB" id="E2S904"/>
<feature type="domain" description="PDZ" evidence="5">
    <location>
        <begin position="258"/>
        <end position="355"/>
    </location>
</feature>
<dbReference type="Pfam" id="PF13180">
    <property type="entry name" value="PDZ_2"/>
    <property type="match status" value="1"/>
</dbReference>
<dbReference type="PROSITE" id="PS50106">
    <property type="entry name" value="PDZ"/>
    <property type="match status" value="1"/>
</dbReference>
<evidence type="ECO:0000256" key="2">
    <source>
        <dbReference type="ARBA" id="ARBA00022670"/>
    </source>
</evidence>
<keyword evidence="2" id="KW-0645">Protease</keyword>
<comment type="caution">
    <text evidence="6">The sequence shown here is derived from an EMBL/GenBank/DDBJ whole genome shotgun (WGS) entry which is preliminary data.</text>
</comment>
<comment type="similarity">
    <text evidence="1">Belongs to the peptidase S1C family.</text>
</comment>
<dbReference type="GO" id="GO:0004252">
    <property type="term" value="F:serine-type endopeptidase activity"/>
    <property type="evidence" value="ECO:0007669"/>
    <property type="project" value="InterPro"/>
</dbReference>
<dbReference type="SUPFAM" id="SSF50494">
    <property type="entry name" value="Trypsin-like serine proteases"/>
    <property type="match status" value="1"/>
</dbReference>
<keyword evidence="4" id="KW-0472">Membrane</keyword>
<dbReference type="GO" id="GO:0006508">
    <property type="term" value="P:proteolysis"/>
    <property type="evidence" value="ECO:0007669"/>
    <property type="project" value="UniProtKB-KW"/>
</dbReference>
<dbReference type="InterPro" id="IPR001478">
    <property type="entry name" value="PDZ"/>
</dbReference>
<dbReference type="PANTHER" id="PTHR43343">
    <property type="entry name" value="PEPTIDASE S12"/>
    <property type="match status" value="1"/>
</dbReference>
<evidence type="ECO:0000259" key="5">
    <source>
        <dbReference type="PROSITE" id="PS50106"/>
    </source>
</evidence>
<proteinExistence type="inferred from homology"/>
<dbReference type="Gene3D" id="2.40.10.10">
    <property type="entry name" value="Trypsin-like serine proteases"/>
    <property type="match status" value="2"/>
</dbReference>
<dbReference type="RefSeq" id="WP_007079390.1">
    <property type="nucleotide sequence ID" value="NZ_CM001024.1"/>
</dbReference>
<evidence type="ECO:0000313" key="7">
    <source>
        <dbReference type="Proteomes" id="UP000003111"/>
    </source>
</evidence>
<reference evidence="6" key="1">
    <citation type="submission" date="2010-08" db="EMBL/GenBank/DDBJ databases">
        <authorList>
            <person name="Muzny D."/>
            <person name="Qin X."/>
            <person name="Buhay C."/>
            <person name="Dugan-Rocha S."/>
            <person name="Ding Y."/>
            <person name="Chen G."/>
            <person name="Hawes A."/>
            <person name="Holder M."/>
            <person name="Jhangiani S."/>
            <person name="Johnson A."/>
            <person name="Khan Z."/>
            <person name="Li Z."/>
            <person name="Liu W."/>
            <person name="Liu X."/>
            <person name="Perez L."/>
            <person name="Shen H."/>
            <person name="Wang Q."/>
            <person name="Watt J."/>
            <person name="Xi L."/>
            <person name="Xin Y."/>
            <person name="Zhou J."/>
            <person name="Deng J."/>
            <person name="Jiang H."/>
            <person name="Liu Y."/>
            <person name="Qu J."/>
            <person name="Song X.-Z."/>
            <person name="Zhang L."/>
            <person name="Villasana D."/>
            <person name="Johnson A."/>
            <person name="Liu J."/>
            <person name="Liyanage D."/>
            <person name="Lorensuhewa L."/>
            <person name="Robinson T."/>
            <person name="Song A."/>
            <person name="Song B.-B."/>
            <person name="Dinh H."/>
            <person name="Thornton R."/>
            <person name="Coyle M."/>
            <person name="Francisco L."/>
            <person name="Jackson L."/>
            <person name="Javaid M."/>
            <person name="Korchina V."/>
            <person name="Kovar C."/>
            <person name="Mata R."/>
            <person name="Mathew T."/>
            <person name="Ngo R."/>
            <person name="Nguyen L."/>
            <person name="Nguyen N."/>
            <person name="Okwuonu G."/>
            <person name="Ongeri F."/>
            <person name="Pham C."/>
            <person name="Simmons D."/>
            <person name="Wilczek-Boney K."/>
            <person name="Hale W."/>
            <person name="Jakkamsetti A."/>
            <person name="Pham P."/>
            <person name="Ruth R."/>
            <person name="San Lucas F."/>
            <person name="Warren J."/>
            <person name="Zhang J."/>
            <person name="Zhao Z."/>
            <person name="Zhou C."/>
            <person name="Zhu D."/>
            <person name="Lee S."/>
            <person name="Bess C."/>
            <person name="Blankenburg K."/>
            <person name="Forbes L."/>
            <person name="Fu Q."/>
            <person name="Gubbala S."/>
            <person name="Hirani K."/>
            <person name="Jayaseelan J.C."/>
            <person name="Lara F."/>
            <person name="Munidasa M."/>
            <person name="Palculict T."/>
            <person name="Patil S."/>
            <person name="Pu L.-L."/>
            <person name="Saada N."/>
            <person name="Tang L."/>
            <person name="Weissenberger G."/>
            <person name="Zhu Y."/>
            <person name="Hemphill L."/>
            <person name="Shang Y."/>
            <person name="Youmans B."/>
            <person name="Ayvaz T."/>
            <person name="Ross M."/>
            <person name="Santibanez J."/>
            <person name="Aqrawi P."/>
            <person name="Gross S."/>
            <person name="Joshi V."/>
            <person name="Fowler G."/>
            <person name="Nazareth L."/>
            <person name="Reid J."/>
            <person name="Worley K."/>
            <person name="Petrosino J."/>
            <person name="Highlander S."/>
            <person name="Gibbs R."/>
        </authorList>
    </citation>
    <scope>NUCLEOTIDE SEQUENCE [LARGE SCALE GENOMIC DNA]</scope>
    <source>
        <strain evidence="6">DSM 15272</strain>
    </source>
</reference>
<evidence type="ECO:0000256" key="1">
    <source>
        <dbReference type="ARBA" id="ARBA00010541"/>
    </source>
</evidence>
<dbReference type="PANTHER" id="PTHR43343:SF3">
    <property type="entry name" value="PROTEASE DO-LIKE 8, CHLOROPLASTIC"/>
    <property type="match status" value="1"/>
</dbReference>
<keyword evidence="4" id="KW-1133">Transmembrane helix</keyword>
<feature type="non-terminal residue" evidence="6">
    <location>
        <position position="1"/>
    </location>
</feature>
<feature type="transmembrane region" description="Helical" evidence="4">
    <location>
        <begin position="12"/>
        <end position="34"/>
    </location>
</feature>
<gene>
    <name evidence="6" type="ORF">HMPREF0063_10512</name>
</gene>
<dbReference type="Gene3D" id="2.30.42.10">
    <property type="match status" value="1"/>
</dbReference>
<evidence type="ECO:0000313" key="6">
    <source>
        <dbReference type="EMBL" id="EFQ84659.1"/>
    </source>
</evidence>
<dbReference type="EMBL" id="ACLF03000002">
    <property type="protein sequence ID" value="EFQ84659.1"/>
    <property type="molecule type" value="Genomic_DNA"/>
</dbReference>
<sequence length="373" mass="36690">GPPPRDSRRGRRAVAIVAVAALAGGAGFGGAWLYDETSGGPGSSDTSFSSLDVPASTDVAPTGAVEAVAQKLLPSVVQINVRGASEGGSGTGIIISDDGEILTNNHVIESAADGGQITVAFSDGTNVSAEIVGRDPLTDLAVVKAEGLTGLTPAELGSSGDLQVGQQVVAIGSPFGLESTVTQGIISALNRPVESSDGQGGDATVFPAVQTDAAINPGNSGGPLVDLQGRVIGINSAIRSGVSPAGTAGSIGLGFAIPVDLAKNVARQILAGDPVEHARIGVTVAPATSSDQITGIGAEVREVTSGGAGDNAGIEVGDVITGLNGNAISSSSALVASIRGYQPGETVEITLQRDGSSQTVDVVLDSDGGQLTE</sequence>
<evidence type="ECO:0000256" key="3">
    <source>
        <dbReference type="ARBA" id="ARBA00022801"/>
    </source>
</evidence>
<dbReference type="InterPro" id="IPR036034">
    <property type="entry name" value="PDZ_sf"/>
</dbReference>
<keyword evidence="7" id="KW-1185">Reference proteome</keyword>
<dbReference type="Pfam" id="PF13365">
    <property type="entry name" value="Trypsin_2"/>
    <property type="match status" value="1"/>
</dbReference>
<dbReference type="SMART" id="SM00228">
    <property type="entry name" value="PDZ"/>
    <property type="match status" value="1"/>
</dbReference>
<dbReference type="InterPro" id="IPR009003">
    <property type="entry name" value="Peptidase_S1_PA"/>
</dbReference>
<dbReference type="InterPro" id="IPR051201">
    <property type="entry name" value="Chloro_Bact_Ser_Proteases"/>
</dbReference>
<dbReference type="InterPro" id="IPR043504">
    <property type="entry name" value="Peptidase_S1_PA_chymotrypsin"/>
</dbReference>
<name>E2S904_9ACTN</name>
<organism evidence="6 7">
    <name type="scientific">Aeromicrobium marinum DSM 15272</name>
    <dbReference type="NCBI Taxonomy" id="585531"/>
    <lineage>
        <taxon>Bacteria</taxon>
        <taxon>Bacillati</taxon>
        <taxon>Actinomycetota</taxon>
        <taxon>Actinomycetes</taxon>
        <taxon>Propionibacteriales</taxon>
        <taxon>Nocardioidaceae</taxon>
        <taxon>Aeromicrobium</taxon>
    </lineage>
</organism>